<comment type="caution">
    <text evidence="1">The sequence shown here is derived from an EMBL/GenBank/DDBJ whole genome shotgun (WGS) entry which is preliminary data.</text>
</comment>
<dbReference type="EMBL" id="JASJEX010000004">
    <property type="protein sequence ID" value="MDJ1130080.1"/>
    <property type="molecule type" value="Genomic_DNA"/>
</dbReference>
<dbReference type="Proteomes" id="UP001431693">
    <property type="component" value="Unassembled WGS sequence"/>
</dbReference>
<protein>
    <submittedName>
        <fullName evidence="1">Uncharacterized protein</fullName>
    </submittedName>
</protein>
<accession>A0ABT6ZLZ9</accession>
<reference evidence="1" key="1">
    <citation type="submission" date="2023-05" db="EMBL/GenBank/DDBJ databases">
        <title>[olsenella] sp. nov., isolated from a pig farm feces dump.</title>
        <authorList>
            <person name="Chang Y.-H."/>
        </authorList>
    </citation>
    <scope>NUCLEOTIDE SEQUENCE</scope>
    <source>
        <strain evidence="1">YH-ols2217</strain>
    </source>
</reference>
<evidence type="ECO:0000313" key="2">
    <source>
        <dbReference type="Proteomes" id="UP001431693"/>
    </source>
</evidence>
<dbReference type="RefSeq" id="WP_283713238.1">
    <property type="nucleotide sequence ID" value="NZ_JASJEW010000003.1"/>
</dbReference>
<keyword evidence="2" id="KW-1185">Reference proteome</keyword>
<sequence>MALVRRGQVAGGDRCYVGVGERTDVHGRVHPLWVDWEDGRRFLVDKVASARPWRAPGSGSGGTRFVVQVGDRQTQLFYEDPRWFVEQRTQL</sequence>
<name>A0ABT6ZLZ9_9ACTN</name>
<gene>
    <name evidence="1" type="ORF">QJ043_08335</name>
</gene>
<evidence type="ECO:0000313" key="1">
    <source>
        <dbReference type="EMBL" id="MDJ1130080.1"/>
    </source>
</evidence>
<organism evidence="1 2">
    <name type="scientific">Kribbibacterium absianum</name>
    <dbReference type="NCBI Taxonomy" id="3044210"/>
    <lineage>
        <taxon>Bacteria</taxon>
        <taxon>Bacillati</taxon>
        <taxon>Actinomycetota</taxon>
        <taxon>Coriobacteriia</taxon>
        <taxon>Coriobacteriales</taxon>
        <taxon>Kribbibacteriaceae</taxon>
        <taxon>Kribbibacterium</taxon>
    </lineage>
</organism>
<proteinExistence type="predicted"/>